<dbReference type="PROSITE" id="PS50818">
    <property type="entry name" value="INTEIN_C_TER"/>
    <property type="match status" value="1"/>
</dbReference>
<evidence type="ECO:0000313" key="4">
    <source>
        <dbReference type="EMBL" id="QOR58431.1"/>
    </source>
</evidence>
<dbReference type="Gene3D" id="2.170.16.10">
    <property type="entry name" value="Hedgehog/Intein (Hint) domain"/>
    <property type="match status" value="1"/>
</dbReference>
<dbReference type="KEGG" id="vg:65128902"/>
<evidence type="ECO:0000256" key="2">
    <source>
        <dbReference type="ARBA" id="ARBA00023000"/>
    </source>
</evidence>
<keyword evidence="2" id="KW-0651">Protein splicing</keyword>
<dbReference type="InterPro" id="IPR003586">
    <property type="entry name" value="Hint_dom_C"/>
</dbReference>
<accession>A0A7M1RX48</accession>
<dbReference type="InterPro" id="IPR006141">
    <property type="entry name" value="Intein_N"/>
</dbReference>
<dbReference type="PROSITE" id="PS50817">
    <property type="entry name" value="INTEIN_N_TER"/>
    <property type="match status" value="1"/>
</dbReference>
<keyword evidence="1" id="KW-0068">Autocatalytic cleavage</keyword>
<dbReference type="RefSeq" id="YP_010110589.1">
    <property type="nucleotide sequence ID" value="NC_055872.1"/>
</dbReference>
<dbReference type="Pfam" id="PF14528">
    <property type="entry name" value="LAGLIDADG_3"/>
    <property type="match status" value="1"/>
</dbReference>
<dbReference type="InterPro" id="IPR030934">
    <property type="entry name" value="Intein_C"/>
</dbReference>
<dbReference type="InterPro" id="IPR036844">
    <property type="entry name" value="Hint_dom_sf"/>
</dbReference>
<dbReference type="InterPro" id="IPR003587">
    <property type="entry name" value="Hint_dom_N"/>
</dbReference>
<dbReference type="Gene3D" id="3.40.50.300">
    <property type="entry name" value="P-loop containing nucleotide triphosphate hydrolases"/>
    <property type="match status" value="1"/>
</dbReference>
<reference evidence="4 5" key="1">
    <citation type="submission" date="2020-07" db="EMBL/GenBank/DDBJ databases">
        <title>Taxonomic proposal: Crassvirales, a new order of highly abundant and diverse bacterial viruses.</title>
        <authorList>
            <person name="Shkoporov A.N."/>
            <person name="Stockdale S.R."/>
            <person name="Guerin E."/>
            <person name="Ross R.P."/>
            <person name="Hill C."/>
        </authorList>
    </citation>
    <scope>NUCLEOTIDE SEQUENCE [LARGE SCALE GENOMIC DNA]</scope>
</reference>
<dbReference type="GO" id="GO:0004519">
    <property type="term" value="F:endonuclease activity"/>
    <property type="evidence" value="ECO:0007669"/>
    <property type="project" value="InterPro"/>
</dbReference>
<dbReference type="SUPFAM" id="SSF55608">
    <property type="entry name" value="Homing endonucleases"/>
    <property type="match status" value="1"/>
</dbReference>
<dbReference type="GeneID" id="65128902"/>
<organism evidence="4 5">
    <name type="scientific">uncultured phage cr118_1</name>
    <dbReference type="NCBI Taxonomy" id="2772063"/>
    <lineage>
        <taxon>Viruses</taxon>
        <taxon>Duplodnaviria</taxon>
        <taxon>Heunggongvirae</taxon>
        <taxon>Uroviricota</taxon>
        <taxon>Caudoviricetes</taxon>
        <taxon>Crassvirales</taxon>
        <taxon>Suoliviridae</taxon>
        <taxon>Uncouvirinae</taxon>
        <taxon>Besingivirus</taxon>
        <taxon>Besingivirus coli</taxon>
    </lineage>
</organism>
<dbReference type="CDD" id="cd00081">
    <property type="entry name" value="Hint"/>
    <property type="match status" value="1"/>
</dbReference>
<feature type="domain" description="DOD-type homing endonuclease" evidence="3">
    <location>
        <begin position="591"/>
        <end position="729"/>
    </location>
</feature>
<proteinExistence type="predicted"/>
<evidence type="ECO:0000259" key="3">
    <source>
        <dbReference type="PROSITE" id="PS50819"/>
    </source>
</evidence>
<sequence length="1056" mass="123161">MIDFKQVVHNSDKFRQAALFFKKNGAFCLAPPDTTEYIQYWEEETKRCLEGYFAPDGDWISGYNYFYLNYCPIQRIVEKEVTNRFNKKIIQRVKDREFADFYDYDYYFFNAVEEAEENGKHMVVLKSRRKGYSFKCASMLCRNYYLIPESKSYAYASENEFLIKDGIITKAWEFMDFIDEHTAWAKKRQKVDTKLHRRASILATDELGNKKEIGYKSEIIGVTIKNDPQKVRGKAGKLILFEEAGKSPYLREAWNIARPSVEQDGIAYGLMIAFGTGGTEGADFEGLKDMFYNPDAYGCISFDNIWDDGAQSNKCGFFIPQYTNLDVKDENGKRLYMDEDGNTIVNKALDYILSLRQPVIENAKDSRTVDRYIAEQCLTPAEACLEMTGNIFPKKELQQHLSAIRINKKLQNHKQVGDLVWDGKGGLIWVQKKFGDITKYPLSKEDDQEGSIVIWEHPVKDAPIGLYIAGCLLPGEKVLTNKGLVNVENVDFNYKLINRDGNEVKIRNLQRYKKIDESVYEVKPFGSYRTTKFTGEHPILLSNNTFVKASELKVGDVLLLPNRYNIVKNDYKQIISNELNIDPDNPDFWRFIGLWLGDGFNNINNNSYDIYLSFGKNQIEESDNYKELVSRLFDRTTIWCKSNGNRTQRFTYKNLVLFLDKWFGKYAIGKQIPEWVKYTSKENKLQLLYGYLDSDGSVYTDRNHTRVTFTSVNLELLESIQAILYSIGICSSITMKSKAGKYLINDKIQNKHTAYTLKVIQQDVIKLIHNTYNLGFKAKKILEYNRNKNIKNSRRSSLVSADGKYILLNIQNITKSVYTGTVYNFECDTHTYMCHDIVTHNCDPYDHDKSGTSSLGSTFIYKRFQNFEEYYELPVAEYTGRPETAEDYYENVRKLLVYYNARLLYENERKGIFPYFTHKHCDYLLADQPDILVDIVNNSSVQRRKGIHMNRQIKDYGEGLIKEWLNEEYAPGCKNLTKIMSEPLLEELIAYNDKGNFDRVMAFMILMIYRLQLHNLHVKEKHNTERKQRIFDKPLFTKQWFNEDLEIDSKIETYTF</sequence>
<dbReference type="SMART" id="SM00305">
    <property type="entry name" value="HintC"/>
    <property type="match status" value="1"/>
</dbReference>
<keyword evidence="5" id="KW-1185">Reference proteome</keyword>
<dbReference type="InterPro" id="IPR027417">
    <property type="entry name" value="P-loop_NTPase"/>
</dbReference>
<dbReference type="InterPro" id="IPR027434">
    <property type="entry name" value="Homing_endonucl"/>
</dbReference>
<dbReference type="SUPFAM" id="SSF51294">
    <property type="entry name" value="Hedgehog/intein (Hint) domain"/>
    <property type="match status" value="1"/>
</dbReference>
<dbReference type="InterPro" id="IPR004042">
    <property type="entry name" value="Intein_endonuc_central"/>
</dbReference>
<name>A0A7M1RX48_9CAUD</name>
<dbReference type="InterPro" id="IPR006142">
    <property type="entry name" value="INTEIN"/>
</dbReference>
<protein>
    <submittedName>
        <fullName evidence="4">Terminase</fullName>
    </submittedName>
</protein>
<dbReference type="EMBL" id="MT774379">
    <property type="protein sequence ID" value="QOR58431.1"/>
    <property type="molecule type" value="Genomic_DNA"/>
</dbReference>
<dbReference type="InterPro" id="IPR004860">
    <property type="entry name" value="LAGLIDADG_dom"/>
</dbReference>
<dbReference type="PROSITE" id="PS50819">
    <property type="entry name" value="INTEIN_ENDONUCLEASE"/>
    <property type="match status" value="1"/>
</dbReference>
<dbReference type="PRINTS" id="PR00379">
    <property type="entry name" value="INTEIN"/>
</dbReference>
<evidence type="ECO:0000256" key="1">
    <source>
        <dbReference type="ARBA" id="ARBA00022813"/>
    </source>
</evidence>
<dbReference type="GO" id="GO:0016539">
    <property type="term" value="P:intein-mediated protein splicing"/>
    <property type="evidence" value="ECO:0007669"/>
    <property type="project" value="InterPro"/>
</dbReference>
<evidence type="ECO:0000313" key="5">
    <source>
        <dbReference type="Proteomes" id="UP000594051"/>
    </source>
</evidence>
<dbReference type="Proteomes" id="UP000594051">
    <property type="component" value="Segment"/>
</dbReference>
<dbReference type="Gene3D" id="3.10.28.10">
    <property type="entry name" value="Homing endonucleases"/>
    <property type="match status" value="1"/>
</dbReference>
<dbReference type="SMART" id="SM00306">
    <property type="entry name" value="HintN"/>
    <property type="match status" value="1"/>
</dbReference>